<evidence type="ECO:0000256" key="28">
    <source>
        <dbReference type="ARBA" id="ARBA00047578"/>
    </source>
</evidence>
<keyword evidence="9" id="KW-0456">Lyase</keyword>
<dbReference type="PROSITE" id="PS52004">
    <property type="entry name" value="KS3_2"/>
    <property type="match status" value="3"/>
</dbReference>
<sequence length="7027" mass="731131">MFVPVLRGRAPEAEAFAGFLGQVHVAGLPVDWDAFYAGSGAQRVELPTYAFQRERYWLAPGSGSGDPAAAGLGRIDHPVLVAGVRVGDRDEWLITGRLSTESQPWTAEHVLLGNIVVPGTSHIELALAAGRQAGTPVVEELVLEAPLILQENQPVQVQVTVGEPDEDGRRSVAIYSRPESAAEGDSGAAHEAICHARGVLAADTEPTAAWPAEWPPQDAEAIAVEDAYARLSEIGYDYGPIFQGLRALWRDGSDVYAEVELPDASAAAGFGIHPALFDAALQSGAAVLLLDGESGERKMPFSWSGARLTSRGATRLRVRAVATGDSALRLDAVDENGAEVVSVNSIAVRPVAQEQLTGAQRGSQNALFRVDWAEVPTENTSEPTAVEVLGGPDGYADLAALTHAVAGGAAAPDFVVAVVEGSDGPVATAAHTVAGHTLELVQEWLAASGLSGARLVVATRRGVAVGDEAPDLAVAPVWGLVRSAQSEHPGRFVLADFEGDAPEWASLLSADEPQLAVRDGRLLAPRLSRSEATPSREVLSEGTVLITGGTGGLGALVARHLVRTHRTSSLLLLSRRGTAADGVAELVAELEAAGAQVRVEACDVADRDELTQLVGSLERPLTAVVHAAGVLDDGVIESLTAEQLGRVLRPKLDAAVHLHELTAGMELSAFVLFSSVAALVGSSGQANYAAANAFLDALAASRRAEGLPATSLAWGLWANTTGMTGTLDEAELARLARQGVGALPVELGLELFDRALGLGEALVAPVLLDAGALRTQARAGLLPALFRGLVRVPARRAGAGGSLARQLADVPQADRERFVLDLVRGQVAAVLGHASGAAVDAERAFKELGFDSLGAVELRNRLTQVSGVRLPSTLVFDHPTSSAVARLLLSEVGGAEPAVVAVRSQRRRPKADEPLAIVGMACRYPGGVSNPEELWQLVAEGRDAISGLPSDRGWDLERLYNPDPEKTGTVYTRGGGFLDNAGDFDAGFFGISPREALASDPQQRLLLEAAWEALEDAGMDPTSLHGTDTGVFTGVVTSDYGASTPPELEGFRLTGSTTSVVSGRIAYTLGLEGPAVSVDTACSSSLVALHLASQALRSGECSLALVGGVTVLAGPFLLQEFSRQRGLAEDGRCKSYAASADGTGFSDGVGLLVVERLSDAQRNGHRVLGLVRGSAVNQDGASNGLTSPNGPAQERVIRQALENAGLRAADVDAVEGHGTGTRLGDPIEAQALLATYGQERVNGPLRLGSIKSNIGHTSAAAGVAGVIKMVKAMQHGVLPQTLNVDEPSPHIDWTAGEVELLTEAAEWPATDGRPRRAGVSSFGVSGTNAHVIIEAAPELPVAAEVVPAHRPPVVPVVVSGKSAEALAAQAGRLRSHLLERPELGVLDVAFSAVTSRTQFDQRGSVVASDREALLAGLGALAEQQPGAGVVAGRPVFGKTGFLFTGQGAQRAGMGAGLAAVYPVFAEAVDEVCAQLDGLLGRSLKELLFAAEGSSEAALLDRTEFTQPALFAVEVALFRLLESLGIRADVLVGHSVGELACAHVAGVLSLADACRLVAARGRLMGALPAGGGMVAVQATEAEVAESLAGFEDRLSVAAVNGPLAVVVSGALDAVEEWLPQWQELGRKTTRLRVSHAFHSPLMEPMLDEFRAVAEGLTFHQPQVAVVSNLTGGLVSAELTDPGYWVSHVREAVRFADGIRTLADEGVTRFVEVGPDAVLTALAQQVVDVEGAVFAPVLRARVSEVETFAGFLGQAHVSGLPVDWAAFYAGSGAQRVELPTYAFQRERYWLAPGSGSGDPAAAGLGRIDHPVLVAGVRVGDRDEWLFTGRLSQDTAPWTQDHGVLGLVVVPGTTLVELAGAAGREAGSSLLEELVLEAPLILDADTAVRVQVTVGEPDEDGRRPVAIYSQPEIGQREATCHARGLLAQDETPAGLPWAPAEWPPVDAEPIAVDVLYARLAEIGFDYGPVFQGLQAAWRDGDEVFAEVALPDEDAETAKGFGIHPALFDASLHGGLDWLDLGDGSARLPFSWSGVRFGQGGLARVRVRIGSGGESSLRVDIASEQGELVASVAQLAFRTVEQSQLKDTRREQGDALFRLDWTEVATASGAERPRTAVLDAALEQALTDGATVPDLVVAALTDLQEEESGAATAARAVTGSTLRLLQRWLDDERFAGARLAVVTRNAVAVGEQAPDLAQSPVWGLVRSAQSEHPDRFLLVDVDGDESPDWGAVLASDEPQLAVRDGRMFAPRLVKAGPSDAERSPLDPEGTVLITGGTGGLGASFAGHFVREYGARNLLLLSRRGPAAEGVSELVAGLEALGARVRVEACDVADRDELAQLVGSLERPLTAVVHAAGVLDDGVIESLTAAQLERVLRPKLDAAVHLHELTAGMELSAFVLFSSVAALVGSSGQANYAAANAFLDALAASRRAEGLPATSLAWGLWANAGGMAGELDEAEIARLERMGTAALSTELGLELFDRALGLGEALVAPVLLDAGALRTQARAGLLPALFRGLVRVPARRAGAGGSLARQLADVPQADRERFVLDLVRGQVAAVLGHASGAAVDAERAFKELGFDSLGAVELRNRLTQVSGVRLPSTLVFDHPTSSAVARLLLSEVGGAEPAVVAVRSQRRRPKADEPLAIVGMACRYPGGVSNPEELWQLVAEGRDAISGLPSDRGWDLERLYNPDPDQLGTVYARGGGFVQAATDFDAAFFGISPREAVAMDPQQRLLLEAAWEALEDAGLDPASLRGSDTGVFAGVGPSDYAATPAGSLPELEGFRLTGGTTSVVSGRVAYSLGLEGPAVSVDTACSSSLVAMHLAAQALRSGECSLALVGGVTVLAGPTLLMEFSRQRGLAEDGRCKSYAAAADGTGFSDGLGLVVLERLSDAQRNGHRILGVVRGSAVNQDGASNGLTAPNGPAQERVIRQALENAGLSPADVDAVDGHGTGTRLGDPIEATALLATYGQERVNGPLRLGSIKSNIGHTSAAAGVAGVIKMVKAMQHGVLPQTLNVDEPSPHIDWTAGEVELLTEAAEWPATDGRPRRAGVSSFGVSGTNAHLILEEAPATEPAAPSDGGSVVAPPVVPVVVSGKSAEALAAQAGRLRSHLLERPELDVVDVAFSAVTSRAQFDQRAAVVASDREGLLAGLGALAERQDGARLVPGRTGFLFTGQGAQRAGMGAGLAAAYPVFAEALDEVCGHLDGLLGRSLKELLFAAEGSPEAALLDRTEFTQPALFAVEVALFRLLESLGVKADVLVGHSVGELACAHVAGVLSLADACKLVAARGRLMGALPAGGGMVAVQATEAEVAESLAGFEGRLSIAAVNGPLAVVVSGALDAVEEWLPQWQELGRKTTRLRVSHAFHSPLMEPMLDEFRAIAEGLTFHQPQVAVVSNLTGALVTHELTDPGYWVSHVREAVRFADGIRTLADEGVTRFVEVGPDAVLTALAQQTLDTDGAVFAPVLRARVGEAEAFAGFLGQAHVAGLPIAWDAFYAGSGAQRVELPTYAFQRERYWVAPGLGAGDPAAAGLGRIEHPILSAAVPVGDQDEWVFTGRLSQDSAPWVRDHVVLGMVIVPGTALVELAGAAGRQAGSPVVEELVLEAPLILDDNASVHIQVKVGEPDEQGRRDVALYSRPEGEGAADQVKCHARGTLTTADAAVTDWPEEWPPADAEPVAVDNVYPRFADLGLDYGPAFQGVQAAWRDEDFVYTEVALLDEHIGADRTFGIHPAVFDAALHGGLEGLTTGDKSVALLPFSWSGVRFGQNGPARVRVRIAPAGESALRIDIAGEDGAPVASVAKLAFRPVDQSQLQGPKQTPSSLYQVDWTAVTGQPGGSVRLAVLGGCRVPGERFADLAALELAVAEGATAPEVVAVAVESPSDFDTVQAARAVTASTLDMLQQWLASEALRETRLVVVTSNAVAVGEQAPDLVQAPVWGLVRSAQSENPGRFTLVDLDGDGDIADEGGAGLDWDAVVALDEPQIAVRSGELLAPRLGRTAVQPAGRAWRLGIESKGSLDGLAILPSDAERPIGPQEVRIGIRAAGLNFRDVLIALGTYPGEAPLGSEAAGVVLEVGADVTGLVPGERVMGLLMDPFGPVGITDHRMVVPMPEGWSFTEAAAMPLVFLTAYYALTDLGGVQSGERLLVHAAAGGVGMAAVQLARHWGVEVYATASRAKQDAVRDSGVLGDRIGSSRDLSFREQFLEATGGAGVDVVLNALAGEFIDASLDLLPRGGRFLEMGKADIRDAEAVAGARPGVRYVAFDLLEAGPDRIQQMLRDLVGLFEAGALRHSPIRSWDVRRGADAFRFLREGRNVGKVVLTVPAPLDPEGTVLITGGTGGLGASFAGHFVREYGAKHLLLLSRRGRAAEGVADLVGELEALGARVRVEACDVADRDELAQLVGSLERPLTAVVHAAGVLDDGVIESLTAEQLGRVLAPKLDAAVHLHELTAGMELSAFVLFSSVAALVGGPGQGNYAAANAFLDALAASRRAEGLAGSSLAWGLWATAGGMAGELGEAEIARLERMGTLALPTGLGLELFDQARQVDEALLVPVLLDLGVLRAQARAGLLPALFRGLVRAQVRQSGAGGGSLVQRLAGVASGEREPVVLELVVAQVAAVLGHASVSAVDPERAFRELGIDSLGAVELRNRLTQATGLRLPTTLVFDHPTPAAIARLLLDEIGEAEPAAVVVRPQRKRPKADEPLAIVGMACRYPGGVSSPEELWQLVAEGRDAISGLPTDRGWDLERLSNPDTEQQGALTTRGGGFLDNVADFDAGFFGVSPREALAMDPQQRLLLEASWEALEDAGLDPASLRGSDTGVFCGVVSTDYGISSTPRELEGFRLTGTTTSVVSGRVAYSLGLEGPAVSVDTACSSSLVAMHLASQALRSGECSLALVGGVTVMAGPFLLQEFSRQRGLAEDGRCKSYAASADGTGFSDGLGLLVVERLSDAQRNGHRILGVIRGSAVNQDGASNGLTSPNGPSQERVIRQALENAGVDASEVDAVEGHGTGTRLGDPIEAQALLATYGQERVNGPLLLGSIKSNIGHSSAAAGVAGVIKMVMAMQHGVLPQTLNVDEPSPYIDWTSGEVELLTEAVEWPATADRPRRAGVSSFGISGTNAHVIIEAAPELPAAAEVVPANRPSVVPVVVSGKSAEVLAAQAGRLRSHLLERPELGVLDVAFSAVTSRAQFDQRAAVVASDREGLLAGLGALAERQDGARLVPGRTGFLFTGQGAQRAGMGAGLAAAYPVFAEALDEVCGHLDGLLGRSLKELLFAAEGSPEAALLDRTEFTQPALFAVEVALFRLLESLGVKADVLVGHSVGELACAHVAGVLSLADACKLVAARGRLMGALPAGGGMVAVQATEAEVAESLAGFEGRLSVAAVNGPLAVVVSGALDAVEEWLPQWQELGRKTTRLRVSHAFHSPLMEPMLDEFRAIAEGLTFHQPQVTVVSNLTGALVTDELTDPGYWVSHVREAVRFADGIRTLADEGVTRFVEVGPDAVLTALAQQTLDADGAVFAPVLRARVGEAEAFAGFLGQAHVAGLPIAWDAYYAGSGAQRVELPTYAFQRERYWLSQTAASGDPAAAGLGRMDHPILSAAVPVGDRDEWVFTGRLSPDSSPWVRDHAVYGTVIVPGTALVELALNAGGLTGSPVVEELVLQAPLILSEDGARQVQVTVGAADGDGRREVAVYSRPEEAGEAATCHARGWLTSKAEPATPFPGTWPPAAAAPVAVEGLYARLADGGYEYGPVFQGLRAAWRAGGDLFVEVALPEDAADDGFGLHPALFDAVLHGALAEKDLAAGVDLPFSWSGVRLGHGAGAAVGSHVRARISRSGESAMRIDVVDERGALVVAVDALTVRPVDQAQLASAQGGGQNALFRLDWTAVTGQPGGSVRLAVLGGCRVPGERFADLAALELAVAEGATAPEVVAVAVESPSGSGVASAARALTAGTLDLLQRWLASEVLGGARLVVVTRNAVAVGEQAPDLVQAPVWGLVRSAQSENPGRFTLVDLDGDLDGEDGAGLDWEAVVALDEPQIAVRAGELLAPRLGRTAVQPAGRAWRLGIESKGSLDGLAILPSDGDRPLGVNEVRVGVRAAGLNFRDVLIALGTYPGEAPLGSEAAGVVLEVGAEVTGLVPGERVMGLLMDPFGPVGITDHRMVVPMPEGWSFTEAAAMPLVFLTAYYALTDLAAVQSGERLLVHAAAGGVGMAAVQLARHWGLEVYATASQAKQDAVRASGVPGERIASSRDLSFREQFLEATGGAGVDVVLSALAGEFTDASLDLLPRGGRFLEMGKADIRDAEAVAGRHSGVRYLAFDLLEAGPDRIQQMLRDLVGLFEAGALRHSPIRSWDVRRGVEAFRFLREGRNVGKVVLTVPAPLDPEGTVLITGGTGGLGASFAGHFVREHGAKHLLLLSRRGPAAEGVGELVAGLEALGARVRVEACDVADRDELAQLVGSLERPLTAVVHAAGVLDDGVIESLTAEQLGRVLAPKLDAAVHLHELTAGMELSAFVLFSSVAALVGGPGQGNYAAANAFLDALAASRRAEGLAGSSLAWGLWATAGGMAGELGEAEIARLERMGTLALPTGLGLELFDQARQVDEALLVPVLLDLGVLRAQARAGLLPALFRGLVRAQVRQSGAGGGSLVQRLAGVASGEREPVVLELVVAQVAAVLGHASVSAVDPERAFRELGIDSLGAVELRNRLTQATGLRLPTTLVFDHPTPAAIARLLLDEIGEAEQTATATGAAADTHTSPHEDPYGSTQGSGTLGALLRHAHAAGSIAEAVPLLTGAAQFRPTFSSAAELAGDEYVVQLASGSGRTKVVCVPSFVVGSSPHQFMRFADGYAGERDVFACSLPGYRDTEPAPGSWDAAIEVLADSITRAVDGAPFVLVGYSTGGVLAHSLAARFEEAGVQPVGVVMIDTPMPGAGEETNRVFSSVMTQILGREALAGAVTDTDWLTMGAYMRLLADHTPARITARSLMIRADVPLDADTWPSWNVADTEVKIAADHFALIEAEAAETTAATRRWLQELDLEQNR</sequence>
<comment type="catalytic activity">
    <reaction evidence="12">
        <text>(3R)-hydroxyoctanoyl-[ACP] = (2E)-octenoyl-[ACP] + H2O</text>
        <dbReference type="Rhea" id="RHEA:41844"/>
        <dbReference type="Rhea" id="RHEA-COMP:9634"/>
        <dbReference type="Rhea" id="RHEA-COMP:9635"/>
        <dbReference type="ChEBI" id="CHEBI:15377"/>
        <dbReference type="ChEBI" id="CHEBI:78461"/>
        <dbReference type="ChEBI" id="CHEBI:78462"/>
    </reaction>
    <physiologicalReaction direction="left-to-right" evidence="12">
        <dbReference type="Rhea" id="RHEA:41845"/>
    </physiologicalReaction>
</comment>
<comment type="catalytic activity">
    <reaction evidence="22">
        <text>3-oxooctadecanoyl-[ACP] + NADPH + H(+) = (3R)-hydroxyoctadecanoyl-[ACP] + NADP(+)</text>
        <dbReference type="Rhea" id="RHEA:41920"/>
        <dbReference type="Rhea" id="RHEA-COMP:9653"/>
        <dbReference type="Rhea" id="RHEA-COMP:9654"/>
        <dbReference type="ChEBI" id="CHEBI:15378"/>
        <dbReference type="ChEBI" id="CHEBI:57783"/>
        <dbReference type="ChEBI" id="CHEBI:58349"/>
        <dbReference type="ChEBI" id="CHEBI:78487"/>
        <dbReference type="ChEBI" id="CHEBI:78488"/>
    </reaction>
    <physiologicalReaction direction="left-to-right" evidence="22">
        <dbReference type="Rhea" id="RHEA:41921"/>
    </physiologicalReaction>
</comment>
<comment type="catalytic activity">
    <reaction evidence="29">
        <text>(2E)-hexadecenoyl-[ACP] + NADPH + H(+) = hexadecanoyl-[ACP] + NADP(+)</text>
        <dbReference type="Rhea" id="RHEA:41912"/>
        <dbReference type="Rhea" id="RHEA-COMP:9651"/>
        <dbReference type="Rhea" id="RHEA-COMP:9652"/>
        <dbReference type="ChEBI" id="CHEBI:15378"/>
        <dbReference type="ChEBI" id="CHEBI:57783"/>
        <dbReference type="ChEBI" id="CHEBI:58349"/>
        <dbReference type="ChEBI" id="CHEBI:78481"/>
        <dbReference type="ChEBI" id="CHEBI:78483"/>
    </reaction>
    <physiologicalReaction direction="left-to-right" evidence="29">
        <dbReference type="Rhea" id="RHEA:41913"/>
    </physiologicalReaction>
</comment>
<dbReference type="InterPro" id="IPR036291">
    <property type="entry name" value="NAD(P)-bd_dom_sf"/>
</dbReference>
<dbReference type="InterPro" id="IPR009081">
    <property type="entry name" value="PP-bd_ACP"/>
</dbReference>
<evidence type="ECO:0000256" key="44">
    <source>
        <dbReference type="ARBA" id="ARBA00049109"/>
    </source>
</evidence>
<dbReference type="Gene3D" id="3.10.129.110">
    <property type="entry name" value="Polyketide synthase dehydratase"/>
    <property type="match status" value="4"/>
</dbReference>
<evidence type="ECO:0000256" key="39">
    <source>
        <dbReference type="ARBA" id="ARBA00048650"/>
    </source>
</evidence>
<dbReference type="Gene3D" id="3.30.70.3290">
    <property type="match status" value="4"/>
</dbReference>
<evidence type="ECO:0000256" key="42">
    <source>
        <dbReference type="ARBA" id="ARBA00048935"/>
    </source>
</evidence>
<dbReference type="InterPro" id="IPR001031">
    <property type="entry name" value="Thioesterase"/>
</dbReference>
<dbReference type="Pfam" id="PF21089">
    <property type="entry name" value="PKS_DH_N"/>
    <property type="match status" value="4"/>
</dbReference>
<feature type="domain" description="Ketosynthase family 3 (KS3)" evidence="55">
    <location>
        <begin position="912"/>
        <end position="1335"/>
    </location>
</feature>
<feature type="region of interest" description="C-terminal hotdog fold" evidence="52">
    <location>
        <begin position="5719"/>
        <end position="5858"/>
    </location>
</feature>
<feature type="active site" description="Proton acceptor; for dehydratase activity" evidence="52">
    <location>
        <position position="5616"/>
    </location>
</feature>
<evidence type="ECO:0000256" key="22">
    <source>
        <dbReference type="ARBA" id="ARBA00047300"/>
    </source>
</evidence>
<comment type="catalytic activity">
    <reaction evidence="51">
        <text>octanoyl-[ACP] + malonyl-[ACP] + H(+) = 3-oxodecanoyl-[ACP] + holo-[ACP] + CO2</text>
        <dbReference type="Rhea" id="RHEA:41852"/>
        <dbReference type="Rhea" id="RHEA-COMP:9623"/>
        <dbReference type="Rhea" id="RHEA-COMP:9636"/>
        <dbReference type="Rhea" id="RHEA-COMP:9637"/>
        <dbReference type="Rhea" id="RHEA-COMP:9685"/>
        <dbReference type="ChEBI" id="CHEBI:15378"/>
        <dbReference type="ChEBI" id="CHEBI:16526"/>
        <dbReference type="ChEBI" id="CHEBI:64479"/>
        <dbReference type="ChEBI" id="CHEBI:78449"/>
        <dbReference type="ChEBI" id="CHEBI:78463"/>
        <dbReference type="ChEBI" id="CHEBI:78464"/>
    </reaction>
    <physiologicalReaction direction="left-to-right" evidence="51">
        <dbReference type="Rhea" id="RHEA:41853"/>
    </physiologicalReaction>
</comment>
<evidence type="ECO:0000256" key="18">
    <source>
        <dbReference type="ARBA" id="ARBA00023399"/>
    </source>
</evidence>
<dbReference type="Pfam" id="PF00550">
    <property type="entry name" value="PP-binding"/>
    <property type="match status" value="4"/>
</dbReference>
<dbReference type="InterPro" id="IPR020843">
    <property type="entry name" value="ER"/>
</dbReference>
<feature type="region of interest" description="C-terminal hotdog fold" evidence="52">
    <location>
        <begin position="1944"/>
        <end position="2082"/>
    </location>
</feature>
<evidence type="ECO:0000256" key="37">
    <source>
        <dbReference type="ARBA" id="ARBA00048506"/>
    </source>
</evidence>
<dbReference type="InterPro" id="IPR029058">
    <property type="entry name" value="AB_hydrolase_fold"/>
</dbReference>
<comment type="catalytic activity">
    <reaction evidence="41">
        <text>hexadecanoyl-[ACP] + H2O = hexadecanoate + holo-[ACP] + H(+)</text>
        <dbReference type="Rhea" id="RHEA:41932"/>
        <dbReference type="Rhea" id="RHEA-COMP:9652"/>
        <dbReference type="Rhea" id="RHEA-COMP:9685"/>
        <dbReference type="ChEBI" id="CHEBI:7896"/>
        <dbReference type="ChEBI" id="CHEBI:15377"/>
        <dbReference type="ChEBI" id="CHEBI:15378"/>
        <dbReference type="ChEBI" id="CHEBI:64479"/>
        <dbReference type="ChEBI" id="CHEBI:78483"/>
        <dbReference type="EC" id="3.1.2.14"/>
    </reaction>
    <physiologicalReaction direction="left-to-right" evidence="41">
        <dbReference type="Rhea" id="RHEA:41933"/>
    </physiologicalReaction>
</comment>
<dbReference type="InterPro" id="IPR018201">
    <property type="entry name" value="Ketoacyl_synth_AS"/>
</dbReference>
<evidence type="ECO:0000256" key="49">
    <source>
        <dbReference type="ARBA" id="ARBA00049449"/>
    </source>
</evidence>
<evidence type="ECO:0000256" key="8">
    <source>
        <dbReference type="ARBA" id="ARBA00023194"/>
    </source>
</evidence>
<dbReference type="Pfam" id="PF22953">
    <property type="entry name" value="SpnB_Rossmann"/>
    <property type="match status" value="4"/>
</dbReference>
<comment type="catalytic activity">
    <reaction evidence="31">
        <text>3-oxobutanoyl-[ACP] + NADPH + H(+) = (3R)-hydroxybutanoyl-[ACP] + NADP(+)</text>
        <dbReference type="Rhea" id="RHEA:41804"/>
        <dbReference type="Rhea" id="RHEA-COMP:9625"/>
        <dbReference type="Rhea" id="RHEA-COMP:9626"/>
        <dbReference type="ChEBI" id="CHEBI:15378"/>
        <dbReference type="ChEBI" id="CHEBI:57783"/>
        <dbReference type="ChEBI" id="CHEBI:58349"/>
        <dbReference type="ChEBI" id="CHEBI:78450"/>
        <dbReference type="ChEBI" id="CHEBI:78451"/>
    </reaction>
    <physiologicalReaction direction="left-to-right" evidence="31">
        <dbReference type="Rhea" id="RHEA:41805"/>
    </physiologicalReaction>
</comment>
<evidence type="ECO:0000256" key="51">
    <source>
        <dbReference type="ARBA" id="ARBA00049533"/>
    </source>
</evidence>
<keyword evidence="5" id="KW-0808">Transferase</keyword>
<evidence type="ECO:0000256" key="38">
    <source>
        <dbReference type="ARBA" id="ARBA00048571"/>
    </source>
</evidence>
<comment type="catalytic activity">
    <reaction evidence="26">
        <text>tetradecanoyl-[ACP] + malonyl-[ACP] + H(+) = 3-oxohexadecanoyl-[ACP] + holo-[ACP] + CO2</text>
        <dbReference type="Rhea" id="RHEA:41900"/>
        <dbReference type="Rhea" id="RHEA-COMP:9623"/>
        <dbReference type="Rhea" id="RHEA-COMP:9648"/>
        <dbReference type="Rhea" id="RHEA-COMP:9649"/>
        <dbReference type="Rhea" id="RHEA-COMP:9685"/>
        <dbReference type="ChEBI" id="CHEBI:15378"/>
        <dbReference type="ChEBI" id="CHEBI:16526"/>
        <dbReference type="ChEBI" id="CHEBI:64479"/>
        <dbReference type="ChEBI" id="CHEBI:78449"/>
        <dbReference type="ChEBI" id="CHEBI:78477"/>
        <dbReference type="ChEBI" id="CHEBI:78478"/>
    </reaction>
    <physiologicalReaction direction="left-to-right" evidence="26">
        <dbReference type="Rhea" id="RHEA:41901"/>
    </physiologicalReaction>
</comment>
<comment type="catalytic activity">
    <reaction evidence="19">
        <text>(3R)-hydroxyhexadecanoyl-[ACP] = (2E)-hexadecenoyl-[ACP] + H2O</text>
        <dbReference type="Rhea" id="RHEA:41908"/>
        <dbReference type="Rhea" id="RHEA-COMP:9650"/>
        <dbReference type="Rhea" id="RHEA-COMP:9651"/>
        <dbReference type="ChEBI" id="CHEBI:15377"/>
        <dbReference type="ChEBI" id="CHEBI:78480"/>
        <dbReference type="ChEBI" id="CHEBI:78481"/>
    </reaction>
    <physiologicalReaction direction="left-to-right" evidence="19">
        <dbReference type="Rhea" id="RHEA:41909"/>
    </physiologicalReaction>
</comment>
<dbReference type="Gene3D" id="3.40.50.1820">
    <property type="entry name" value="alpha/beta hydrolase"/>
    <property type="match status" value="1"/>
</dbReference>
<dbReference type="InterPro" id="IPR057326">
    <property type="entry name" value="KR_dom"/>
</dbReference>
<dbReference type="GO" id="GO:0004312">
    <property type="term" value="F:fatty acid synthase activity"/>
    <property type="evidence" value="ECO:0007669"/>
    <property type="project" value="TreeGrafter"/>
</dbReference>
<dbReference type="GO" id="GO:0006633">
    <property type="term" value="P:fatty acid biosynthetic process"/>
    <property type="evidence" value="ECO:0007669"/>
    <property type="project" value="InterPro"/>
</dbReference>
<dbReference type="Pfam" id="PF00109">
    <property type="entry name" value="ketoacyl-synt"/>
    <property type="match status" value="3"/>
</dbReference>
<feature type="active site" description="Proton donor; for dehydratase activity" evidence="52">
    <location>
        <position position="5778"/>
    </location>
</feature>
<dbReference type="SUPFAM" id="SSF53474">
    <property type="entry name" value="alpha/beta-Hydrolases"/>
    <property type="match status" value="1"/>
</dbReference>
<feature type="active site" description="Proton donor; for dehydratase activity" evidence="52">
    <location>
        <position position="278"/>
    </location>
</feature>
<comment type="catalytic activity">
    <reaction evidence="49">
        <text>butanoyl-[ACP] + malonyl-[ACP] + H(+) = 3-oxohexanoyl-[ACP] + holo-[ACP] + CO2</text>
        <dbReference type="Rhea" id="RHEA:41820"/>
        <dbReference type="Rhea" id="RHEA-COMP:9623"/>
        <dbReference type="Rhea" id="RHEA-COMP:9628"/>
        <dbReference type="Rhea" id="RHEA-COMP:9629"/>
        <dbReference type="Rhea" id="RHEA-COMP:9685"/>
        <dbReference type="ChEBI" id="CHEBI:15378"/>
        <dbReference type="ChEBI" id="CHEBI:16526"/>
        <dbReference type="ChEBI" id="CHEBI:64479"/>
        <dbReference type="ChEBI" id="CHEBI:78449"/>
        <dbReference type="ChEBI" id="CHEBI:78454"/>
        <dbReference type="ChEBI" id="CHEBI:78456"/>
    </reaction>
    <physiologicalReaction direction="left-to-right" evidence="49">
        <dbReference type="Rhea" id="RHEA:41821"/>
    </physiologicalReaction>
</comment>
<name>A0A919H2I7_9ACTN</name>
<feature type="compositionally biased region" description="Low complexity" evidence="53">
    <location>
        <begin position="6730"/>
        <end position="6741"/>
    </location>
</feature>
<evidence type="ECO:0000256" key="46">
    <source>
        <dbReference type="ARBA" id="ARBA00049263"/>
    </source>
</evidence>
<dbReference type="SMART" id="SM00825">
    <property type="entry name" value="PKS_KS"/>
    <property type="match status" value="3"/>
</dbReference>
<dbReference type="Gene3D" id="3.90.180.10">
    <property type="entry name" value="Medium-chain alcohol dehydrogenases, catalytic domain"/>
    <property type="match status" value="2"/>
</dbReference>
<comment type="catalytic activity">
    <reaction evidence="39">
        <text>a 2,3-saturated acyl-[ACP] + NADP(+) = a (2E)-enoyl-[ACP] + NADPH + H(+)</text>
        <dbReference type="Rhea" id="RHEA:22564"/>
        <dbReference type="Rhea" id="RHEA-COMP:9925"/>
        <dbReference type="Rhea" id="RHEA-COMP:9926"/>
        <dbReference type="ChEBI" id="CHEBI:15378"/>
        <dbReference type="ChEBI" id="CHEBI:57783"/>
        <dbReference type="ChEBI" id="CHEBI:58349"/>
        <dbReference type="ChEBI" id="CHEBI:78784"/>
        <dbReference type="ChEBI" id="CHEBI:78785"/>
        <dbReference type="EC" id="1.3.1.39"/>
    </reaction>
    <physiologicalReaction direction="right-to-left" evidence="39">
        <dbReference type="Rhea" id="RHEA:22566"/>
    </physiologicalReaction>
</comment>
<evidence type="ECO:0000259" key="55">
    <source>
        <dbReference type="PROSITE" id="PS52004"/>
    </source>
</evidence>
<dbReference type="Gene3D" id="3.40.50.11460">
    <property type="match status" value="2"/>
</dbReference>
<comment type="catalytic activity">
    <reaction evidence="45">
        <text>(2E)-tetradecenoyl-[ACP] + NADPH + H(+) = tetradecanoyl-[ACP] + NADP(+)</text>
        <dbReference type="Rhea" id="RHEA:41896"/>
        <dbReference type="Rhea" id="RHEA-COMP:9647"/>
        <dbReference type="Rhea" id="RHEA-COMP:9648"/>
        <dbReference type="ChEBI" id="CHEBI:15378"/>
        <dbReference type="ChEBI" id="CHEBI:57783"/>
        <dbReference type="ChEBI" id="CHEBI:58349"/>
        <dbReference type="ChEBI" id="CHEBI:78475"/>
        <dbReference type="ChEBI" id="CHEBI:78477"/>
    </reaction>
    <physiologicalReaction direction="left-to-right" evidence="45">
        <dbReference type="Rhea" id="RHEA:41897"/>
    </physiologicalReaction>
</comment>
<feature type="active site" description="Proton acceptor; for dehydratase activity" evidence="52">
    <location>
        <position position="3562"/>
    </location>
</feature>
<evidence type="ECO:0000256" key="24">
    <source>
        <dbReference type="ARBA" id="ARBA00047400"/>
    </source>
</evidence>
<dbReference type="Pfam" id="PF00698">
    <property type="entry name" value="Acyl_transf_1"/>
    <property type="match status" value="3"/>
</dbReference>
<dbReference type="InterPro" id="IPR049552">
    <property type="entry name" value="PKS_DH_N"/>
</dbReference>
<evidence type="ECO:0000256" key="45">
    <source>
        <dbReference type="ARBA" id="ARBA00049171"/>
    </source>
</evidence>
<evidence type="ECO:0000256" key="36">
    <source>
        <dbReference type="ARBA" id="ARBA00048420"/>
    </source>
</evidence>
<evidence type="ECO:0000256" key="32">
    <source>
        <dbReference type="ARBA" id="ARBA00047961"/>
    </source>
</evidence>
<dbReference type="InterPro" id="IPR011032">
    <property type="entry name" value="GroES-like_sf"/>
</dbReference>
<dbReference type="InterPro" id="IPR020841">
    <property type="entry name" value="PKS_Beta-ketoAc_synthase_dom"/>
</dbReference>
<feature type="region of interest" description="C-terminal hotdog fold" evidence="52">
    <location>
        <begin position="219"/>
        <end position="357"/>
    </location>
</feature>
<evidence type="ECO:0000256" key="29">
    <source>
        <dbReference type="ARBA" id="ARBA00047810"/>
    </source>
</evidence>
<dbReference type="InterPro" id="IPR049900">
    <property type="entry name" value="PKS_mFAS_DH"/>
</dbReference>
<dbReference type="CDD" id="cd08956">
    <property type="entry name" value="KR_3_FAS_SDR_x"/>
    <property type="match status" value="4"/>
</dbReference>
<evidence type="ECO:0000256" key="20">
    <source>
        <dbReference type="ARBA" id="ARBA00023402"/>
    </source>
</evidence>
<comment type="catalytic activity">
    <reaction evidence="30">
        <text>(2E)-hexenoyl-[ACP] + NADPH + H(+) = hexanoyl-[ACP] + NADP(+)</text>
        <dbReference type="Rhea" id="RHEA:41832"/>
        <dbReference type="Rhea" id="RHEA-COMP:9631"/>
        <dbReference type="Rhea" id="RHEA-COMP:9632"/>
        <dbReference type="ChEBI" id="CHEBI:15378"/>
        <dbReference type="ChEBI" id="CHEBI:57783"/>
        <dbReference type="ChEBI" id="CHEBI:58349"/>
        <dbReference type="ChEBI" id="CHEBI:78458"/>
        <dbReference type="ChEBI" id="CHEBI:78459"/>
    </reaction>
    <physiologicalReaction direction="left-to-right" evidence="30">
        <dbReference type="Rhea" id="RHEA:41833"/>
    </physiologicalReaction>
</comment>
<dbReference type="Gene3D" id="3.40.47.10">
    <property type="match status" value="3"/>
</dbReference>
<dbReference type="SMART" id="SM00822">
    <property type="entry name" value="PKS_KR"/>
    <property type="match status" value="4"/>
</dbReference>
<evidence type="ECO:0000256" key="43">
    <source>
        <dbReference type="ARBA" id="ARBA00049019"/>
    </source>
</evidence>
<dbReference type="InterPro" id="IPR049551">
    <property type="entry name" value="PKS_DH_C"/>
</dbReference>
<dbReference type="Proteomes" id="UP000600026">
    <property type="component" value="Unassembled WGS sequence"/>
</dbReference>
<dbReference type="PROSITE" id="PS52019">
    <property type="entry name" value="PKS_MFAS_DH"/>
    <property type="match status" value="4"/>
</dbReference>
<gene>
    <name evidence="57" type="ORF">Sxan_35930</name>
</gene>
<comment type="catalytic activity">
    <reaction evidence="37">
        <text>a fatty acyl-[ACP] + malonyl-[ACP] + H(+) = a 3-oxoacyl-[ACP] + holo-[ACP] + CO2</text>
        <dbReference type="Rhea" id="RHEA:22836"/>
        <dbReference type="Rhea" id="RHEA-COMP:9623"/>
        <dbReference type="Rhea" id="RHEA-COMP:9685"/>
        <dbReference type="Rhea" id="RHEA-COMP:9916"/>
        <dbReference type="Rhea" id="RHEA-COMP:14125"/>
        <dbReference type="ChEBI" id="CHEBI:15378"/>
        <dbReference type="ChEBI" id="CHEBI:16526"/>
        <dbReference type="ChEBI" id="CHEBI:64479"/>
        <dbReference type="ChEBI" id="CHEBI:78449"/>
        <dbReference type="ChEBI" id="CHEBI:78776"/>
        <dbReference type="ChEBI" id="CHEBI:138651"/>
        <dbReference type="EC" id="2.3.1.41"/>
    </reaction>
    <physiologicalReaction direction="left-to-right" evidence="37">
        <dbReference type="Rhea" id="RHEA:22837"/>
    </physiologicalReaction>
</comment>
<comment type="catalytic activity">
    <reaction evidence="46">
        <text>3-oxododecanoyl-[ACP] + NADPH + H(+) = (3R)-hydroxydodecanoyl-[ACP] + NADP(+)</text>
        <dbReference type="Rhea" id="RHEA:41872"/>
        <dbReference type="Rhea" id="RHEA-COMP:9641"/>
        <dbReference type="Rhea" id="RHEA-COMP:9642"/>
        <dbReference type="ChEBI" id="CHEBI:15378"/>
        <dbReference type="ChEBI" id="CHEBI:57783"/>
        <dbReference type="ChEBI" id="CHEBI:58349"/>
        <dbReference type="ChEBI" id="CHEBI:78469"/>
        <dbReference type="ChEBI" id="CHEBI:78470"/>
    </reaction>
    <physiologicalReaction direction="left-to-right" evidence="46">
        <dbReference type="Rhea" id="RHEA:41873"/>
    </physiologicalReaction>
</comment>
<evidence type="ECO:0000259" key="56">
    <source>
        <dbReference type="PROSITE" id="PS52019"/>
    </source>
</evidence>
<feature type="domain" description="Carrier" evidence="54">
    <location>
        <begin position="2540"/>
        <end position="2615"/>
    </location>
</feature>
<comment type="catalytic activity">
    <reaction evidence="48">
        <text>3-oxooctanoyl-[ACP] + NADPH + H(+) = (3R)-hydroxyoctanoyl-[ACP] + NADP(+)</text>
        <dbReference type="Rhea" id="RHEA:41840"/>
        <dbReference type="Rhea" id="RHEA-COMP:9633"/>
        <dbReference type="Rhea" id="RHEA-COMP:9634"/>
        <dbReference type="ChEBI" id="CHEBI:15378"/>
        <dbReference type="ChEBI" id="CHEBI:57783"/>
        <dbReference type="ChEBI" id="CHEBI:58349"/>
        <dbReference type="ChEBI" id="CHEBI:78460"/>
        <dbReference type="ChEBI" id="CHEBI:78461"/>
    </reaction>
    <physiologicalReaction direction="left-to-right" evidence="48">
        <dbReference type="Rhea" id="RHEA:41841"/>
    </physiologicalReaction>
</comment>
<evidence type="ECO:0000256" key="53">
    <source>
        <dbReference type="SAM" id="MobiDB-lite"/>
    </source>
</evidence>
<comment type="catalytic activity">
    <reaction evidence="42">
        <text>3-oxotetradecanoyl-[ACP] + NADPH + H(+) = (3R)-hydroxytetradecanoyl-[ACP] + NADP(+)</text>
        <dbReference type="Rhea" id="RHEA:41888"/>
        <dbReference type="Rhea" id="RHEA-COMP:9645"/>
        <dbReference type="Rhea" id="RHEA-COMP:9646"/>
        <dbReference type="ChEBI" id="CHEBI:15378"/>
        <dbReference type="ChEBI" id="CHEBI:57783"/>
        <dbReference type="ChEBI" id="CHEBI:58349"/>
        <dbReference type="ChEBI" id="CHEBI:78473"/>
        <dbReference type="ChEBI" id="CHEBI:78474"/>
    </reaction>
    <physiologicalReaction direction="left-to-right" evidence="42">
        <dbReference type="Rhea" id="RHEA:41889"/>
    </physiologicalReaction>
</comment>
<evidence type="ECO:0000256" key="1">
    <source>
        <dbReference type="ARBA" id="ARBA00004792"/>
    </source>
</evidence>
<dbReference type="FunFam" id="3.40.50.720:FF:000209">
    <property type="entry name" value="Polyketide synthase Pks12"/>
    <property type="match status" value="2"/>
</dbReference>
<dbReference type="SUPFAM" id="SSF50129">
    <property type="entry name" value="GroES-like"/>
    <property type="match status" value="2"/>
</dbReference>
<evidence type="ECO:0000256" key="9">
    <source>
        <dbReference type="ARBA" id="ARBA00023239"/>
    </source>
</evidence>
<dbReference type="InterPro" id="IPR016035">
    <property type="entry name" value="Acyl_Trfase/lysoPLipase"/>
</dbReference>
<evidence type="ECO:0000256" key="35">
    <source>
        <dbReference type="ARBA" id="ARBA00048289"/>
    </source>
</evidence>
<dbReference type="Gene3D" id="3.40.366.10">
    <property type="entry name" value="Malonyl-Coenzyme A Acyl Carrier Protein, domain 2"/>
    <property type="match status" value="3"/>
</dbReference>
<dbReference type="GO" id="GO:0004313">
    <property type="term" value="F:[acyl-carrier-protein] S-acetyltransferase activity"/>
    <property type="evidence" value="ECO:0007669"/>
    <property type="project" value="UniProtKB-EC"/>
</dbReference>
<dbReference type="InterPro" id="IPR014030">
    <property type="entry name" value="Ketoacyl_synth_N"/>
</dbReference>
<dbReference type="CDD" id="cd05195">
    <property type="entry name" value="enoyl_red"/>
    <property type="match status" value="2"/>
</dbReference>
<comment type="catalytic activity">
    <reaction evidence="17">
        <text>(3R)-hydroxytetradecanoyl-[ACP] = (2E)-tetradecenoyl-[ACP] + H2O</text>
        <dbReference type="Rhea" id="RHEA:41892"/>
        <dbReference type="Rhea" id="RHEA-COMP:9646"/>
        <dbReference type="Rhea" id="RHEA-COMP:9647"/>
        <dbReference type="ChEBI" id="CHEBI:15377"/>
        <dbReference type="ChEBI" id="CHEBI:78474"/>
        <dbReference type="ChEBI" id="CHEBI:78475"/>
    </reaction>
    <physiologicalReaction direction="left-to-right" evidence="17">
        <dbReference type="Rhea" id="RHEA:41893"/>
    </physiologicalReaction>
</comment>
<dbReference type="SMART" id="SM00826">
    <property type="entry name" value="PKS_DH"/>
    <property type="match status" value="4"/>
</dbReference>
<dbReference type="InterPro" id="IPR014043">
    <property type="entry name" value="Acyl_transferase_dom"/>
</dbReference>
<comment type="function">
    <text evidence="21">Fatty acid synthetase is a multifunctional enzyme that catalyzes the de novo biosynthesis of long-chain saturated fatty acids starting from acetyl-CoA and malonyl-CoA in the presence of NADPH. This multifunctional protein contains 7 catalytic activities and a site for the binding of the prosthetic group 4'-phosphopantetheine of the acyl carrier protein ([ACP]) domain.</text>
</comment>
<evidence type="ECO:0000313" key="57">
    <source>
        <dbReference type="EMBL" id="GHI86229.1"/>
    </source>
</evidence>
<feature type="active site" description="Proton donor; for dehydratase activity" evidence="52">
    <location>
        <position position="3728"/>
    </location>
</feature>
<dbReference type="Gene3D" id="3.40.50.720">
    <property type="entry name" value="NAD(P)-binding Rossmann-like Domain"/>
    <property type="match status" value="4"/>
</dbReference>
<keyword evidence="3" id="KW-0596">Phosphopantetheine</keyword>
<keyword evidence="11" id="KW-0012">Acyltransferase</keyword>
<keyword evidence="4" id="KW-0597">Phosphoprotein</keyword>
<evidence type="ECO:0000256" key="40">
    <source>
        <dbReference type="ARBA" id="ARBA00048691"/>
    </source>
</evidence>
<feature type="region of interest" description="C-terminal hotdog fold" evidence="52">
    <location>
        <begin position="3667"/>
        <end position="3806"/>
    </location>
</feature>
<comment type="catalytic activity">
    <reaction evidence="15">
        <text>(3R)-hydroxydecanoyl-[ACP] = (2E)-decenoyl-[ACP] + H2O</text>
        <dbReference type="Rhea" id="RHEA:41860"/>
        <dbReference type="Rhea" id="RHEA-COMP:9638"/>
        <dbReference type="Rhea" id="RHEA-COMP:9639"/>
        <dbReference type="ChEBI" id="CHEBI:15377"/>
        <dbReference type="ChEBI" id="CHEBI:78466"/>
        <dbReference type="ChEBI" id="CHEBI:78467"/>
    </reaction>
    <physiologicalReaction direction="left-to-right" evidence="15">
        <dbReference type="Rhea" id="RHEA:41861"/>
    </physiologicalReaction>
</comment>
<dbReference type="InterPro" id="IPR014031">
    <property type="entry name" value="Ketoacyl_synth_C"/>
</dbReference>
<evidence type="ECO:0000256" key="34">
    <source>
        <dbReference type="ARBA" id="ARBA00048281"/>
    </source>
</evidence>
<protein>
    <submittedName>
        <fullName evidence="57">Uncharacterized protein</fullName>
    </submittedName>
</protein>
<keyword evidence="7" id="KW-0663">Pyridoxal phosphate</keyword>
<feature type="domain" description="PKS/mFAS DH" evidence="56">
    <location>
        <begin position="1807"/>
        <end position="2082"/>
    </location>
</feature>
<comment type="catalytic activity">
    <reaction evidence="44">
        <text>decanoyl-[ACP] + malonyl-[ACP] + H(+) = 3-oxododecanoyl-[ACP] + holo-[ACP] + CO2</text>
        <dbReference type="Rhea" id="RHEA:41868"/>
        <dbReference type="Rhea" id="RHEA-COMP:9623"/>
        <dbReference type="Rhea" id="RHEA-COMP:9640"/>
        <dbReference type="Rhea" id="RHEA-COMP:9641"/>
        <dbReference type="Rhea" id="RHEA-COMP:9685"/>
        <dbReference type="ChEBI" id="CHEBI:15378"/>
        <dbReference type="ChEBI" id="CHEBI:16526"/>
        <dbReference type="ChEBI" id="CHEBI:64479"/>
        <dbReference type="ChEBI" id="CHEBI:78449"/>
        <dbReference type="ChEBI" id="CHEBI:78468"/>
        <dbReference type="ChEBI" id="CHEBI:78469"/>
    </reaction>
    <physiologicalReaction direction="left-to-right" evidence="44">
        <dbReference type="Rhea" id="RHEA:41869"/>
    </physiologicalReaction>
</comment>
<evidence type="ECO:0000259" key="54">
    <source>
        <dbReference type="PROSITE" id="PS50075"/>
    </source>
</evidence>
<evidence type="ECO:0000256" key="17">
    <source>
        <dbReference type="ARBA" id="ARBA00023398"/>
    </source>
</evidence>
<dbReference type="InterPro" id="IPR036736">
    <property type="entry name" value="ACP-like_sf"/>
</dbReference>
<evidence type="ECO:0000256" key="19">
    <source>
        <dbReference type="ARBA" id="ARBA00023401"/>
    </source>
</evidence>
<evidence type="ECO:0000256" key="52">
    <source>
        <dbReference type="PROSITE-ProRule" id="PRU01363"/>
    </source>
</evidence>
<dbReference type="SMART" id="SM00827">
    <property type="entry name" value="PKS_AT"/>
    <property type="match status" value="3"/>
</dbReference>
<dbReference type="Pfam" id="PF02801">
    <property type="entry name" value="Ketoacyl-synt_C"/>
    <property type="match status" value="3"/>
</dbReference>
<feature type="domain" description="Carrier" evidence="54">
    <location>
        <begin position="817"/>
        <end position="892"/>
    </location>
</feature>
<comment type="pathway">
    <text evidence="1">Antibiotic biosynthesis.</text>
</comment>
<dbReference type="PROSITE" id="PS01162">
    <property type="entry name" value="QOR_ZETA_CRYSTAL"/>
    <property type="match status" value="2"/>
</dbReference>
<comment type="catalytic activity">
    <reaction evidence="36">
        <text>(2E)-octenoyl-[ACP] + NADPH + H(+) = octanoyl-[ACP] + NADP(+)</text>
        <dbReference type="Rhea" id="RHEA:41848"/>
        <dbReference type="Rhea" id="RHEA-COMP:9635"/>
        <dbReference type="Rhea" id="RHEA-COMP:9636"/>
        <dbReference type="ChEBI" id="CHEBI:15378"/>
        <dbReference type="ChEBI" id="CHEBI:57783"/>
        <dbReference type="ChEBI" id="CHEBI:58349"/>
        <dbReference type="ChEBI" id="CHEBI:78462"/>
        <dbReference type="ChEBI" id="CHEBI:78463"/>
    </reaction>
    <physiologicalReaction direction="left-to-right" evidence="36">
        <dbReference type="Rhea" id="RHEA:41849"/>
    </physiologicalReaction>
</comment>
<feature type="domain" description="PKS/mFAS DH" evidence="56">
    <location>
        <begin position="77"/>
        <end position="357"/>
    </location>
</feature>
<evidence type="ECO:0000256" key="27">
    <source>
        <dbReference type="ARBA" id="ARBA00047500"/>
    </source>
</evidence>
<dbReference type="InterPro" id="IPR001227">
    <property type="entry name" value="Ac_transferase_dom_sf"/>
</dbReference>
<comment type="catalytic activity">
    <reaction evidence="18">
        <text>(3R)-hydroxyoctadecanoyl-[ACP] = (2E)-octadecenoyl-[ACP] + H2O</text>
        <dbReference type="Rhea" id="RHEA:41924"/>
        <dbReference type="Rhea" id="RHEA-COMP:9654"/>
        <dbReference type="Rhea" id="RHEA-COMP:9655"/>
        <dbReference type="ChEBI" id="CHEBI:15377"/>
        <dbReference type="ChEBI" id="CHEBI:78488"/>
        <dbReference type="ChEBI" id="CHEBI:78489"/>
    </reaction>
    <physiologicalReaction direction="left-to-right" evidence="18">
        <dbReference type="Rhea" id="RHEA:41925"/>
    </physiologicalReaction>
</comment>
<dbReference type="EMBL" id="BNEE01000006">
    <property type="protein sequence ID" value="GHI86229.1"/>
    <property type="molecule type" value="Genomic_DNA"/>
</dbReference>
<dbReference type="InterPro" id="IPR055123">
    <property type="entry name" value="SpnB-like_Rossmann"/>
</dbReference>
<dbReference type="GO" id="GO:0141148">
    <property type="term" value="F:enoyl-[acyl-carrier-protein] reductase (NADPH) activity"/>
    <property type="evidence" value="ECO:0007669"/>
    <property type="project" value="UniProtKB-EC"/>
</dbReference>
<feature type="domain" description="Ketosynthase family 3 (KS3)" evidence="55">
    <location>
        <begin position="2635"/>
        <end position="3061"/>
    </location>
</feature>
<dbReference type="SUPFAM" id="SSF55048">
    <property type="entry name" value="Probable ACP-binding domain of malonyl-CoA ACP transacylase"/>
    <property type="match status" value="3"/>
</dbReference>
<comment type="catalytic activity">
    <reaction evidence="47">
        <text>3-oxohexadecanoyl-[ACP] + NADPH + H(+) = (3R)-hydroxyhexadecanoyl-[ACP] + NADP(+)</text>
        <dbReference type="Rhea" id="RHEA:41904"/>
        <dbReference type="Rhea" id="RHEA-COMP:9649"/>
        <dbReference type="Rhea" id="RHEA-COMP:9650"/>
        <dbReference type="ChEBI" id="CHEBI:15378"/>
        <dbReference type="ChEBI" id="CHEBI:57783"/>
        <dbReference type="ChEBI" id="CHEBI:58349"/>
        <dbReference type="ChEBI" id="CHEBI:78478"/>
        <dbReference type="ChEBI" id="CHEBI:78480"/>
    </reaction>
    <physiologicalReaction direction="left-to-right" evidence="47">
        <dbReference type="Rhea" id="RHEA:41905"/>
    </physiologicalReaction>
</comment>
<evidence type="ECO:0000256" key="14">
    <source>
        <dbReference type="ARBA" id="ARBA00023373"/>
    </source>
</evidence>
<evidence type="ECO:0000256" key="2">
    <source>
        <dbReference type="ARBA" id="ARBA00005189"/>
    </source>
</evidence>
<evidence type="ECO:0000256" key="23">
    <source>
        <dbReference type="ARBA" id="ARBA00047394"/>
    </source>
</evidence>
<comment type="catalytic activity">
    <reaction evidence="16">
        <text>a (3R)-hydroxyacyl-[ACP] = a (2E)-enoyl-[ACP] + H2O</text>
        <dbReference type="Rhea" id="RHEA:13097"/>
        <dbReference type="Rhea" id="RHEA-COMP:9925"/>
        <dbReference type="Rhea" id="RHEA-COMP:9945"/>
        <dbReference type="ChEBI" id="CHEBI:15377"/>
        <dbReference type="ChEBI" id="CHEBI:78784"/>
        <dbReference type="ChEBI" id="CHEBI:78827"/>
        <dbReference type="EC" id="4.2.1.59"/>
    </reaction>
    <physiologicalReaction direction="left-to-right" evidence="16">
        <dbReference type="Rhea" id="RHEA:13098"/>
    </physiologicalReaction>
</comment>
<comment type="catalytic activity">
    <reaction evidence="27">
        <text>(2E)-butenoyl-[ACP] + NADPH + H(+) = butanoyl-[ACP] + NADP(+)</text>
        <dbReference type="Rhea" id="RHEA:41812"/>
        <dbReference type="Rhea" id="RHEA-COMP:9627"/>
        <dbReference type="Rhea" id="RHEA-COMP:9628"/>
        <dbReference type="ChEBI" id="CHEBI:15378"/>
        <dbReference type="ChEBI" id="CHEBI:57783"/>
        <dbReference type="ChEBI" id="CHEBI:58349"/>
        <dbReference type="ChEBI" id="CHEBI:78453"/>
        <dbReference type="ChEBI" id="CHEBI:78454"/>
    </reaction>
    <physiologicalReaction direction="left-to-right" evidence="27">
        <dbReference type="Rhea" id="RHEA:41813"/>
    </physiologicalReaction>
</comment>
<dbReference type="InterPro" id="IPR002364">
    <property type="entry name" value="Quin_OxRdtase/zeta-crystal_CS"/>
</dbReference>
<keyword evidence="6" id="KW-0702">S-nitrosylation</keyword>
<dbReference type="GO" id="GO:0004315">
    <property type="term" value="F:3-oxoacyl-[acyl-carrier-protein] synthase activity"/>
    <property type="evidence" value="ECO:0007669"/>
    <property type="project" value="UniProtKB-EC"/>
</dbReference>
<dbReference type="GO" id="GO:0004316">
    <property type="term" value="F:3-oxoacyl-[acyl-carrier-protein] reductase (NADPH) activity"/>
    <property type="evidence" value="ECO:0007669"/>
    <property type="project" value="UniProtKB-EC"/>
</dbReference>
<evidence type="ECO:0000256" key="5">
    <source>
        <dbReference type="ARBA" id="ARBA00022679"/>
    </source>
</evidence>
<evidence type="ECO:0000256" key="3">
    <source>
        <dbReference type="ARBA" id="ARBA00022450"/>
    </source>
</evidence>
<feature type="domain" description="Carrier" evidence="54">
    <location>
        <begin position="4598"/>
        <end position="4673"/>
    </location>
</feature>
<feature type="domain" description="Carrier" evidence="54">
    <location>
        <begin position="6649"/>
        <end position="6724"/>
    </location>
</feature>
<dbReference type="Pfam" id="PF00975">
    <property type="entry name" value="Thioesterase"/>
    <property type="match status" value="1"/>
</dbReference>
<comment type="pathway">
    <text evidence="2">Lipid metabolism.</text>
</comment>
<dbReference type="SUPFAM" id="SSF53901">
    <property type="entry name" value="Thiolase-like"/>
    <property type="match status" value="3"/>
</dbReference>
<evidence type="ECO:0000256" key="50">
    <source>
        <dbReference type="ARBA" id="ARBA00049521"/>
    </source>
</evidence>
<comment type="catalytic activity">
    <reaction evidence="32">
        <text>acetyl-[ACP] + malonyl-[ACP] + H(+) = 3-oxobutanoyl-[ACP] + holo-[ACP] + CO2</text>
        <dbReference type="Rhea" id="RHEA:41800"/>
        <dbReference type="Rhea" id="RHEA-COMP:9621"/>
        <dbReference type="Rhea" id="RHEA-COMP:9623"/>
        <dbReference type="Rhea" id="RHEA-COMP:9625"/>
        <dbReference type="Rhea" id="RHEA-COMP:9685"/>
        <dbReference type="ChEBI" id="CHEBI:15378"/>
        <dbReference type="ChEBI" id="CHEBI:16526"/>
        <dbReference type="ChEBI" id="CHEBI:64479"/>
        <dbReference type="ChEBI" id="CHEBI:78446"/>
        <dbReference type="ChEBI" id="CHEBI:78449"/>
        <dbReference type="ChEBI" id="CHEBI:78450"/>
    </reaction>
    <physiologicalReaction direction="left-to-right" evidence="32">
        <dbReference type="Rhea" id="RHEA:41801"/>
    </physiologicalReaction>
</comment>
<keyword evidence="8" id="KW-0045">Antibiotic biosynthesis</keyword>
<dbReference type="SUPFAM" id="SSF51735">
    <property type="entry name" value="NAD(P)-binding Rossmann-fold domains"/>
    <property type="match status" value="10"/>
</dbReference>
<evidence type="ECO:0000313" key="58">
    <source>
        <dbReference type="Proteomes" id="UP000600026"/>
    </source>
</evidence>
<evidence type="ECO:0000256" key="47">
    <source>
        <dbReference type="ARBA" id="ARBA00049414"/>
    </source>
</evidence>
<comment type="catalytic activity">
    <reaction evidence="38">
        <text>3-oxohexanoyl-[ACP] + NADPH + H(+) = (3R)-hydroxyhexanoyl-[ACP] + NADP(+)</text>
        <dbReference type="Rhea" id="RHEA:41824"/>
        <dbReference type="Rhea" id="RHEA-COMP:9629"/>
        <dbReference type="Rhea" id="RHEA-COMP:9630"/>
        <dbReference type="ChEBI" id="CHEBI:15378"/>
        <dbReference type="ChEBI" id="CHEBI:57783"/>
        <dbReference type="ChEBI" id="CHEBI:58349"/>
        <dbReference type="ChEBI" id="CHEBI:78456"/>
        <dbReference type="ChEBI" id="CHEBI:78457"/>
    </reaction>
    <physiologicalReaction direction="left-to-right" evidence="38">
        <dbReference type="Rhea" id="RHEA:41825"/>
    </physiologicalReaction>
</comment>
<dbReference type="SMART" id="SM00824">
    <property type="entry name" value="PKS_TE"/>
    <property type="match status" value="1"/>
</dbReference>
<dbReference type="Gene3D" id="1.10.1200.10">
    <property type="entry name" value="ACP-like"/>
    <property type="match status" value="4"/>
</dbReference>
<dbReference type="PROSITE" id="PS00012">
    <property type="entry name" value="PHOSPHOPANTETHEINE"/>
    <property type="match status" value="4"/>
</dbReference>
<dbReference type="InterPro" id="IPR013968">
    <property type="entry name" value="PKS_KR"/>
</dbReference>
<comment type="catalytic activity">
    <reaction evidence="34">
        <text>(2E)-dodecenoyl-[ACP] + NADPH + H(+) = dodecanoyl-[ACP] + NADP(+)</text>
        <dbReference type="Rhea" id="RHEA:41880"/>
        <dbReference type="Rhea" id="RHEA-COMP:9643"/>
        <dbReference type="Rhea" id="RHEA-COMP:9644"/>
        <dbReference type="ChEBI" id="CHEBI:15378"/>
        <dbReference type="ChEBI" id="CHEBI:57783"/>
        <dbReference type="ChEBI" id="CHEBI:58349"/>
        <dbReference type="ChEBI" id="CHEBI:65264"/>
        <dbReference type="ChEBI" id="CHEBI:78472"/>
    </reaction>
    <physiologicalReaction direction="left-to-right" evidence="34">
        <dbReference type="Rhea" id="RHEA:41881"/>
    </physiologicalReaction>
</comment>
<dbReference type="CDD" id="cd00833">
    <property type="entry name" value="PKS"/>
    <property type="match status" value="3"/>
</dbReference>
<dbReference type="InterPro" id="IPR032821">
    <property type="entry name" value="PKS_assoc"/>
</dbReference>
<reference evidence="57" key="1">
    <citation type="submission" date="2020-09" db="EMBL/GenBank/DDBJ databases">
        <title>Whole genome shotgun sequence of Streptomyces xanthophaeus NBRC 12829.</title>
        <authorList>
            <person name="Komaki H."/>
            <person name="Tamura T."/>
        </authorList>
    </citation>
    <scope>NUCLEOTIDE SEQUENCE</scope>
    <source>
        <strain evidence="57">NBRC 12829</strain>
    </source>
</reference>
<feature type="domain" description="PKS/mFAS DH" evidence="56">
    <location>
        <begin position="5584"/>
        <end position="5858"/>
    </location>
</feature>
<dbReference type="SUPFAM" id="SSF52151">
    <property type="entry name" value="FabD/lysophospholipase-like"/>
    <property type="match status" value="3"/>
</dbReference>
<evidence type="ECO:0000256" key="13">
    <source>
        <dbReference type="ARBA" id="ARBA00023351"/>
    </source>
</evidence>
<dbReference type="PANTHER" id="PTHR43775">
    <property type="entry name" value="FATTY ACID SYNTHASE"/>
    <property type="match status" value="1"/>
</dbReference>
<dbReference type="SMART" id="SM00823">
    <property type="entry name" value="PKS_PP"/>
    <property type="match status" value="4"/>
</dbReference>
<feature type="region of interest" description="Disordered" evidence="53">
    <location>
        <begin position="6730"/>
        <end position="6756"/>
    </location>
</feature>
<dbReference type="Pfam" id="PF08659">
    <property type="entry name" value="KR"/>
    <property type="match status" value="4"/>
</dbReference>
<dbReference type="SMART" id="SM01294">
    <property type="entry name" value="PKS_PP_betabranch"/>
    <property type="match status" value="4"/>
</dbReference>
<accession>A0A919H2I7</accession>
<evidence type="ECO:0000256" key="6">
    <source>
        <dbReference type="ARBA" id="ARBA00022799"/>
    </source>
</evidence>
<dbReference type="InterPro" id="IPR013154">
    <property type="entry name" value="ADH-like_N"/>
</dbReference>
<evidence type="ECO:0000256" key="25">
    <source>
        <dbReference type="ARBA" id="ARBA00047440"/>
    </source>
</evidence>
<dbReference type="InterPro" id="IPR050091">
    <property type="entry name" value="PKS_NRPS_Biosynth_Enz"/>
</dbReference>
<dbReference type="InterPro" id="IPR020802">
    <property type="entry name" value="TesA-like"/>
</dbReference>
<dbReference type="InterPro" id="IPR020806">
    <property type="entry name" value="PKS_PP-bd"/>
</dbReference>
<dbReference type="GO" id="GO:0019171">
    <property type="term" value="F:(3R)-hydroxyacyl-[acyl-carrier-protein] dehydratase activity"/>
    <property type="evidence" value="ECO:0007669"/>
    <property type="project" value="UniProtKB-EC"/>
</dbReference>
<dbReference type="FunFam" id="3.40.366.10:FF:000002">
    <property type="entry name" value="Probable polyketide synthase 2"/>
    <property type="match status" value="3"/>
</dbReference>
<evidence type="ECO:0000256" key="30">
    <source>
        <dbReference type="ARBA" id="ARBA00047897"/>
    </source>
</evidence>
<evidence type="ECO:0000256" key="11">
    <source>
        <dbReference type="ARBA" id="ARBA00023315"/>
    </source>
</evidence>
<dbReference type="InterPro" id="IPR042104">
    <property type="entry name" value="PKS_dehydratase_sf"/>
</dbReference>
<proteinExistence type="predicted"/>
<evidence type="ECO:0000256" key="48">
    <source>
        <dbReference type="ARBA" id="ARBA00049422"/>
    </source>
</evidence>
<dbReference type="InterPro" id="IPR016036">
    <property type="entry name" value="Malonyl_transacylase_ACP-bd"/>
</dbReference>
<comment type="catalytic activity">
    <reaction evidence="28">
        <text>dodecanoyl-[ACP] + malonyl-[ACP] + H(+) = 3-oxotetradecanoyl-[ACP] + holo-[ACP] + CO2</text>
        <dbReference type="Rhea" id="RHEA:41884"/>
        <dbReference type="Rhea" id="RHEA-COMP:9623"/>
        <dbReference type="Rhea" id="RHEA-COMP:9644"/>
        <dbReference type="Rhea" id="RHEA-COMP:9645"/>
        <dbReference type="Rhea" id="RHEA-COMP:9685"/>
        <dbReference type="ChEBI" id="CHEBI:15378"/>
        <dbReference type="ChEBI" id="CHEBI:16526"/>
        <dbReference type="ChEBI" id="CHEBI:64479"/>
        <dbReference type="ChEBI" id="CHEBI:65264"/>
        <dbReference type="ChEBI" id="CHEBI:78449"/>
        <dbReference type="ChEBI" id="CHEBI:78473"/>
    </reaction>
    <physiologicalReaction direction="left-to-right" evidence="28">
        <dbReference type="Rhea" id="RHEA:41885"/>
    </physiologicalReaction>
</comment>
<evidence type="ECO:0000256" key="16">
    <source>
        <dbReference type="ARBA" id="ARBA00023394"/>
    </source>
</evidence>
<comment type="catalytic activity">
    <reaction evidence="20">
        <text>(3R)-hydroxybutanoyl-[ACP] = (2E)-butenoyl-[ACP] + H2O</text>
        <dbReference type="Rhea" id="RHEA:41808"/>
        <dbReference type="Rhea" id="RHEA-COMP:9626"/>
        <dbReference type="Rhea" id="RHEA-COMP:9627"/>
        <dbReference type="ChEBI" id="CHEBI:15377"/>
        <dbReference type="ChEBI" id="CHEBI:78451"/>
        <dbReference type="ChEBI" id="CHEBI:78453"/>
    </reaction>
    <physiologicalReaction direction="left-to-right" evidence="20">
        <dbReference type="Rhea" id="RHEA:41809"/>
    </physiologicalReaction>
</comment>
<evidence type="ECO:0000256" key="12">
    <source>
        <dbReference type="ARBA" id="ARBA00023332"/>
    </source>
</evidence>
<dbReference type="InterPro" id="IPR006162">
    <property type="entry name" value="Ppantetheine_attach_site"/>
</dbReference>
<evidence type="ECO:0000256" key="10">
    <source>
        <dbReference type="ARBA" id="ARBA00023268"/>
    </source>
</evidence>
<feature type="region of interest" description="N-terminal hotdog fold" evidence="52">
    <location>
        <begin position="1807"/>
        <end position="1930"/>
    </location>
</feature>
<feature type="region of interest" description="N-terminal hotdog fold" evidence="52">
    <location>
        <begin position="5584"/>
        <end position="5707"/>
    </location>
</feature>
<feature type="active site" description="Proton acceptor; for dehydratase activity" evidence="52">
    <location>
        <position position="1839"/>
    </location>
</feature>
<evidence type="ECO:0000256" key="26">
    <source>
        <dbReference type="ARBA" id="ARBA00047451"/>
    </source>
</evidence>
<organism evidence="57 58">
    <name type="scientific">Streptomyces xanthophaeus</name>
    <dbReference type="NCBI Taxonomy" id="67385"/>
    <lineage>
        <taxon>Bacteria</taxon>
        <taxon>Bacillati</taxon>
        <taxon>Actinomycetota</taxon>
        <taxon>Actinomycetes</taxon>
        <taxon>Kitasatosporales</taxon>
        <taxon>Streptomycetaceae</taxon>
        <taxon>Streptomyces</taxon>
    </lineage>
</organism>
<dbReference type="PROSITE" id="PS50075">
    <property type="entry name" value="CARRIER"/>
    <property type="match status" value="4"/>
</dbReference>
<dbReference type="Pfam" id="PF13602">
    <property type="entry name" value="ADH_zinc_N_2"/>
    <property type="match status" value="2"/>
</dbReference>
<dbReference type="FunFam" id="3.90.180.10:FF:000032">
    <property type="entry name" value="Probable polyketide synthase pks1"/>
    <property type="match status" value="2"/>
</dbReference>
<dbReference type="Pfam" id="PF08240">
    <property type="entry name" value="ADH_N"/>
    <property type="match status" value="2"/>
</dbReference>
<evidence type="ECO:0000256" key="4">
    <source>
        <dbReference type="ARBA" id="ARBA00022553"/>
    </source>
</evidence>
<evidence type="ECO:0000256" key="7">
    <source>
        <dbReference type="ARBA" id="ARBA00022898"/>
    </source>
</evidence>
<evidence type="ECO:0000256" key="21">
    <source>
        <dbReference type="ARBA" id="ARBA00023442"/>
    </source>
</evidence>
<comment type="catalytic activity">
    <reaction evidence="23">
        <text>hexanoyl-[ACP] + malonyl-[ACP] + H(+) = 3-oxooctanoyl-[ACP] + holo-[ACP] + CO2</text>
        <dbReference type="Rhea" id="RHEA:41836"/>
        <dbReference type="Rhea" id="RHEA-COMP:9623"/>
        <dbReference type="Rhea" id="RHEA-COMP:9632"/>
        <dbReference type="Rhea" id="RHEA-COMP:9633"/>
        <dbReference type="Rhea" id="RHEA-COMP:9685"/>
        <dbReference type="ChEBI" id="CHEBI:15378"/>
        <dbReference type="ChEBI" id="CHEBI:16526"/>
        <dbReference type="ChEBI" id="CHEBI:64479"/>
        <dbReference type="ChEBI" id="CHEBI:78449"/>
        <dbReference type="ChEBI" id="CHEBI:78459"/>
        <dbReference type="ChEBI" id="CHEBI:78460"/>
    </reaction>
    <physiologicalReaction direction="left-to-right" evidence="23">
        <dbReference type="Rhea" id="RHEA:41837"/>
    </physiologicalReaction>
</comment>
<feature type="active site" description="Proton acceptor; for dehydratase activity" evidence="52">
    <location>
        <position position="109"/>
    </location>
</feature>
<evidence type="ECO:0000256" key="15">
    <source>
        <dbReference type="ARBA" id="ARBA00023388"/>
    </source>
</evidence>
<feature type="domain" description="PKS/mFAS DH" evidence="56">
    <location>
        <begin position="3530"/>
        <end position="3806"/>
    </location>
</feature>
<comment type="caution">
    <text evidence="57">The sequence shown here is derived from an EMBL/GenBank/DDBJ whole genome shotgun (WGS) entry which is preliminary data.</text>
</comment>
<dbReference type="SMART" id="SM00829">
    <property type="entry name" value="PKS_ER"/>
    <property type="match status" value="2"/>
</dbReference>
<feature type="region of interest" description="N-terminal hotdog fold" evidence="52">
    <location>
        <begin position="77"/>
        <end position="207"/>
    </location>
</feature>
<evidence type="ECO:0000256" key="33">
    <source>
        <dbReference type="ARBA" id="ARBA00048051"/>
    </source>
</evidence>
<keyword evidence="58" id="KW-1185">Reference proteome</keyword>
<dbReference type="PANTHER" id="PTHR43775:SF51">
    <property type="entry name" value="INACTIVE PHENOLPHTHIOCEROL SYNTHESIS POLYKETIDE SYNTHASE TYPE I PKS1-RELATED"/>
    <property type="match status" value="1"/>
</dbReference>
<comment type="catalytic activity">
    <reaction evidence="35">
        <text>tetradecanoyl-[ACP] + H2O = tetradecanoate + holo-[ACP] + H(+)</text>
        <dbReference type="Rhea" id="RHEA:30123"/>
        <dbReference type="Rhea" id="RHEA-COMP:9648"/>
        <dbReference type="Rhea" id="RHEA-COMP:9685"/>
        <dbReference type="ChEBI" id="CHEBI:15377"/>
        <dbReference type="ChEBI" id="CHEBI:15378"/>
        <dbReference type="ChEBI" id="CHEBI:30807"/>
        <dbReference type="ChEBI" id="CHEBI:64479"/>
        <dbReference type="ChEBI" id="CHEBI:78477"/>
        <dbReference type="EC" id="3.1.2.14"/>
    </reaction>
    <physiologicalReaction direction="left-to-right" evidence="35">
        <dbReference type="Rhea" id="RHEA:30124"/>
    </physiologicalReaction>
</comment>
<dbReference type="Pfam" id="PF16197">
    <property type="entry name" value="KAsynt_C_assoc"/>
    <property type="match status" value="3"/>
</dbReference>
<comment type="catalytic activity">
    <reaction evidence="25">
        <text>3-oxodecanoyl-[ACP] + NADPH + H(+) = (3R)-hydroxydecanoyl-[ACP] + NADP(+)</text>
        <dbReference type="Rhea" id="RHEA:41856"/>
        <dbReference type="Rhea" id="RHEA-COMP:9637"/>
        <dbReference type="Rhea" id="RHEA-COMP:9638"/>
        <dbReference type="ChEBI" id="CHEBI:15378"/>
        <dbReference type="ChEBI" id="CHEBI:57783"/>
        <dbReference type="ChEBI" id="CHEBI:58349"/>
        <dbReference type="ChEBI" id="CHEBI:78464"/>
        <dbReference type="ChEBI" id="CHEBI:78466"/>
    </reaction>
    <physiologicalReaction direction="left-to-right" evidence="25">
        <dbReference type="Rhea" id="RHEA:41857"/>
    </physiologicalReaction>
</comment>
<dbReference type="SUPFAM" id="SSF47336">
    <property type="entry name" value="ACP-like"/>
    <property type="match status" value="4"/>
</dbReference>
<comment type="catalytic activity">
    <reaction evidence="40">
        <text>holo-[ACP] + acetyl-CoA = acetyl-[ACP] + CoA</text>
        <dbReference type="Rhea" id="RHEA:41788"/>
        <dbReference type="Rhea" id="RHEA-COMP:9621"/>
        <dbReference type="Rhea" id="RHEA-COMP:9685"/>
        <dbReference type="ChEBI" id="CHEBI:57287"/>
        <dbReference type="ChEBI" id="CHEBI:57288"/>
        <dbReference type="ChEBI" id="CHEBI:64479"/>
        <dbReference type="ChEBI" id="CHEBI:78446"/>
        <dbReference type="EC" id="2.3.1.38"/>
    </reaction>
    <physiologicalReaction direction="left-to-right" evidence="40">
        <dbReference type="Rhea" id="RHEA:41789"/>
    </physiologicalReaction>
</comment>
<dbReference type="GO" id="GO:0016297">
    <property type="term" value="F:fatty acyl-[ACP] hydrolase activity"/>
    <property type="evidence" value="ECO:0007669"/>
    <property type="project" value="UniProtKB-EC"/>
</dbReference>
<comment type="catalytic activity">
    <reaction evidence="43">
        <text>(2E)-octadecenoyl-[ACP] + NADPH + H(+) = octadecanoyl-[ACP] + NADP(+)</text>
        <dbReference type="Rhea" id="RHEA:41928"/>
        <dbReference type="Rhea" id="RHEA-COMP:9655"/>
        <dbReference type="Rhea" id="RHEA-COMP:9656"/>
        <dbReference type="ChEBI" id="CHEBI:15378"/>
        <dbReference type="ChEBI" id="CHEBI:57783"/>
        <dbReference type="ChEBI" id="CHEBI:58349"/>
        <dbReference type="ChEBI" id="CHEBI:78489"/>
        <dbReference type="ChEBI" id="CHEBI:78495"/>
    </reaction>
    <physiologicalReaction direction="left-to-right" evidence="43">
        <dbReference type="Rhea" id="RHEA:41929"/>
    </physiologicalReaction>
</comment>
<comment type="catalytic activity">
    <reaction evidence="13">
        <text>(3R)-hydroxydodecanoyl-[ACP] = (2E)-dodecenoyl-[ACP] + H2O</text>
        <dbReference type="Rhea" id="RHEA:41876"/>
        <dbReference type="Rhea" id="RHEA-COMP:9642"/>
        <dbReference type="Rhea" id="RHEA-COMP:9643"/>
        <dbReference type="ChEBI" id="CHEBI:15377"/>
        <dbReference type="ChEBI" id="CHEBI:78470"/>
        <dbReference type="ChEBI" id="CHEBI:78472"/>
    </reaction>
    <physiologicalReaction direction="left-to-right" evidence="13">
        <dbReference type="Rhea" id="RHEA:41877"/>
    </physiologicalReaction>
</comment>
<feature type="active site" description="Proton donor; for dehydratase activity" evidence="52">
    <location>
        <position position="2005"/>
    </location>
</feature>
<feature type="region of interest" description="N-terminal hotdog fold" evidence="52">
    <location>
        <begin position="3530"/>
        <end position="3655"/>
    </location>
</feature>
<comment type="catalytic activity">
    <reaction evidence="14">
        <text>(3R)-hydroxyhexanoyl-[ACP] = (2E)-hexenoyl-[ACP] + H2O</text>
        <dbReference type="Rhea" id="RHEA:41828"/>
        <dbReference type="Rhea" id="RHEA-COMP:9630"/>
        <dbReference type="Rhea" id="RHEA-COMP:9631"/>
        <dbReference type="ChEBI" id="CHEBI:15377"/>
        <dbReference type="ChEBI" id="CHEBI:78457"/>
        <dbReference type="ChEBI" id="CHEBI:78458"/>
    </reaction>
    <physiologicalReaction direction="left-to-right" evidence="14">
        <dbReference type="Rhea" id="RHEA:41829"/>
    </physiologicalReaction>
</comment>
<evidence type="ECO:0000256" key="41">
    <source>
        <dbReference type="ARBA" id="ARBA00048704"/>
    </source>
</evidence>
<dbReference type="GO" id="GO:0033068">
    <property type="term" value="P:macrolide biosynthetic process"/>
    <property type="evidence" value="ECO:0007669"/>
    <property type="project" value="UniProtKB-ARBA"/>
</dbReference>
<comment type="catalytic activity">
    <reaction evidence="33">
        <text>hexadecanoyl-[ACP] + malonyl-[ACP] + H(+) = 3-oxooctadecanoyl-[ACP] + holo-[ACP] + CO2</text>
        <dbReference type="Rhea" id="RHEA:41916"/>
        <dbReference type="Rhea" id="RHEA-COMP:9623"/>
        <dbReference type="Rhea" id="RHEA-COMP:9652"/>
        <dbReference type="Rhea" id="RHEA-COMP:9653"/>
        <dbReference type="Rhea" id="RHEA-COMP:9685"/>
        <dbReference type="ChEBI" id="CHEBI:15378"/>
        <dbReference type="ChEBI" id="CHEBI:16526"/>
        <dbReference type="ChEBI" id="CHEBI:64479"/>
        <dbReference type="ChEBI" id="CHEBI:78449"/>
        <dbReference type="ChEBI" id="CHEBI:78483"/>
        <dbReference type="ChEBI" id="CHEBI:78487"/>
    </reaction>
    <physiologicalReaction direction="left-to-right" evidence="33">
        <dbReference type="Rhea" id="RHEA:41917"/>
    </physiologicalReaction>
</comment>
<dbReference type="GO" id="GO:0031177">
    <property type="term" value="F:phosphopantetheine binding"/>
    <property type="evidence" value="ECO:0007669"/>
    <property type="project" value="InterPro"/>
</dbReference>
<dbReference type="FunFam" id="1.10.1200.10:FF:000007">
    <property type="entry name" value="Probable polyketide synthase pks17"/>
    <property type="match status" value="4"/>
</dbReference>
<dbReference type="Pfam" id="PF14765">
    <property type="entry name" value="PS-DH"/>
    <property type="match status" value="4"/>
</dbReference>
<feature type="domain" description="Ketosynthase family 3 (KS3)" evidence="55">
    <location>
        <begin position="4693"/>
        <end position="5117"/>
    </location>
</feature>
<dbReference type="GO" id="GO:0008270">
    <property type="term" value="F:zinc ion binding"/>
    <property type="evidence" value="ECO:0007669"/>
    <property type="project" value="InterPro"/>
</dbReference>
<evidence type="ECO:0000256" key="31">
    <source>
        <dbReference type="ARBA" id="ARBA00047953"/>
    </source>
</evidence>
<dbReference type="PROSITE" id="PS00606">
    <property type="entry name" value="KS3_1"/>
    <property type="match status" value="3"/>
</dbReference>
<dbReference type="InterPro" id="IPR016039">
    <property type="entry name" value="Thiolase-like"/>
</dbReference>
<comment type="catalytic activity">
    <reaction evidence="24">
        <text>a (3R)-hydroxyacyl-[ACP] + NADP(+) = a 3-oxoacyl-[ACP] + NADPH + H(+)</text>
        <dbReference type="Rhea" id="RHEA:17397"/>
        <dbReference type="Rhea" id="RHEA-COMP:9916"/>
        <dbReference type="Rhea" id="RHEA-COMP:9945"/>
        <dbReference type="ChEBI" id="CHEBI:15378"/>
        <dbReference type="ChEBI" id="CHEBI:57783"/>
        <dbReference type="ChEBI" id="CHEBI:58349"/>
        <dbReference type="ChEBI" id="CHEBI:78776"/>
        <dbReference type="ChEBI" id="CHEBI:78827"/>
        <dbReference type="EC" id="1.1.1.100"/>
    </reaction>
    <physiologicalReaction direction="right-to-left" evidence="24">
        <dbReference type="Rhea" id="RHEA:17399"/>
    </physiologicalReaction>
</comment>
<keyword evidence="10" id="KW-0511">Multifunctional enzyme</keyword>
<dbReference type="FunFam" id="3.40.47.10:FF:000019">
    <property type="entry name" value="Polyketide synthase type I"/>
    <property type="match status" value="3"/>
</dbReference>
<comment type="catalytic activity">
    <reaction evidence="50">
        <text>(2E)-decenoyl-[ACP] + NADPH + H(+) = decanoyl-[ACP] + NADP(+)</text>
        <dbReference type="Rhea" id="RHEA:41864"/>
        <dbReference type="Rhea" id="RHEA-COMP:9639"/>
        <dbReference type="Rhea" id="RHEA-COMP:9640"/>
        <dbReference type="ChEBI" id="CHEBI:15378"/>
        <dbReference type="ChEBI" id="CHEBI:57783"/>
        <dbReference type="ChEBI" id="CHEBI:58349"/>
        <dbReference type="ChEBI" id="CHEBI:78467"/>
        <dbReference type="ChEBI" id="CHEBI:78468"/>
    </reaction>
    <physiologicalReaction direction="left-to-right" evidence="50">
        <dbReference type="Rhea" id="RHEA:41865"/>
    </physiologicalReaction>
</comment>
<dbReference type="InterPro" id="IPR020807">
    <property type="entry name" value="PKS_DH"/>
</dbReference>